<dbReference type="EMBL" id="LAZR01026360">
    <property type="protein sequence ID" value="KKL68994.1"/>
    <property type="molecule type" value="Genomic_DNA"/>
</dbReference>
<sequence length="58" mass="6139">NGIGVELDTTHGEAPPPRLFAGSPTGLFTREAGKMSLLFGKLEATEPEQEEALVVEEA</sequence>
<feature type="non-terminal residue" evidence="2">
    <location>
        <position position="1"/>
    </location>
</feature>
<dbReference type="AlphaFoldDB" id="A0A0F9E4P9"/>
<comment type="caution">
    <text evidence="2">The sequence shown here is derived from an EMBL/GenBank/DDBJ whole genome shotgun (WGS) entry which is preliminary data.</text>
</comment>
<gene>
    <name evidence="2" type="ORF">LCGC14_2119360</name>
</gene>
<accession>A0A0F9E4P9</accession>
<feature type="region of interest" description="Disordered" evidence="1">
    <location>
        <begin position="1"/>
        <end position="20"/>
    </location>
</feature>
<protein>
    <submittedName>
        <fullName evidence="2">Uncharacterized protein</fullName>
    </submittedName>
</protein>
<proteinExistence type="predicted"/>
<evidence type="ECO:0000313" key="2">
    <source>
        <dbReference type="EMBL" id="KKL68994.1"/>
    </source>
</evidence>
<evidence type="ECO:0000256" key="1">
    <source>
        <dbReference type="SAM" id="MobiDB-lite"/>
    </source>
</evidence>
<reference evidence="2" key="1">
    <citation type="journal article" date="2015" name="Nature">
        <title>Complex archaea that bridge the gap between prokaryotes and eukaryotes.</title>
        <authorList>
            <person name="Spang A."/>
            <person name="Saw J.H."/>
            <person name="Jorgensen S.L."/>
            <person name="Zaremba-Niedzwiedzka K."/>
            <person name="Martijn J."/>
            <person name="Lind A.E."/>
            <person name="van Eijk R."/>
            <person name="Schleper C."/>
            <person name="Guy L."/>
            <person name="Ettema T.J."/>
        </authorList>
    </citation>
    <scope>NUCLEOTIDE SEQUENCE</scope>
</reference>
<organism evidence="2">
    <name type="scientific">marine sediment metagenome</name>
    <dbReference type="NCBI Taxonomy" id="412755"/>
    <lineage>
        <taxon>unclassified sequences</taxon>
        <taxon>metagenomes</taxon>
        <taxon>ecological metagenomes</taxon>
    </lineage>
</organism>
<name>A0A0F9E4P9_9ZZZZ</name>